<name>A0A432H5R6_9DELT</name>
<dbReference type="GO" id="GO:0032259">
    <property type="term" value="P:methylation"/>
    <property type="evidence" value="ECO:0007669"/>
    <property type="project" value="UniProtKB-KW"/>
</dbReference>
<evidence type="ECO:0000313" key="5">
    <source>
        <dbReference type="EMBL" id="RTZ91156.1"/>
    </source>
</evidence>
<reference evidence="5 6" key="1">
    <citation type="submission" date="2018-06" db="EMBL/GenBank/DDBJ databases">
        <title>Combined omics and stable isotope probing to characterize newly discovered Mariana Back-Arc vent microbial communities.</title>
        <authorList>
            <person name="Trembath-Reichert E."/>
            <person name="Huber J.A."/>
        </authorList>
    </citation>
    <scope>NUCLEOTIDE SEQUENCE [LARGE SCALE GENOMIC DNA]</scope>
    <source>
        <strain evidence="5">MAG 151</strain>
    </source>
</reference>
<evidence type="ECO:0000256" key="1">
    <source>
        <dbReference type="ARBA" id="ARBA00005189"/>
    </source>
</evidence>
<comment type="pathway">
    <text evidence="4">Phospholipid metabolism.</text>
</comment>
<dbReference type="Proteomes" id="UP000288322">
    <property type="component" value="Unassembled WGS sequence"/>
</dbReference>
<dbReference type="PANTHER" id="PTHR44307">
    <property type="entry name" value="PHOSPHOETHANOLAMINE METHYLTRANSFERASE"/>
    <property type="match status" value="1"/>
</dbReference>
<dbReference type="InterPro" id="IPR029063">
    <property type="entry name" value="SAM-dependent_MTases_sf"/>
</dbReference>
<comment type="pathway">
    <text evidence="1">Lipid metabolism.</text>
</comment>
<protein>
    <submittedName>
        <fullName evidence="5">Uncharacterized protein</fullName>
    </submittedName>
</protein>
<gene>
    <name evidence="5" type="ORF">DSY93_03730</name>
</gene>
<evidence type="ECO:0000256" key="3">
    <source>
        <dbReference type="ARBA" id="ARBA00022679"/>
    </source>
</evidence>
<evidence type="ECO:0000256" key="2">
    <source>
        <dbReference type="ARBA" id="ARBA00022603"/>
    </source>
</evidence>
<sequence length="86" mass="10315">MRERNYSLHTVEDYTKLLEEAGFKNVCGEDRTYIFIQTLKHELKNLEKSSFLKQEKNNLYKILQKKIKRAERGEQGWGWFSGEKSQ</sequence>
<dbReference type="EMBL" id="QNZH01000099">
    <property type="protein sequence ID" value="RTZ91156.1"/>
    <property type="molecule type" value="Genomic_DNA"/>
</dbReference>
<keyword evidence="2" id="KW-0489">Methyltransferase</keyword>
<keyword evidence="3" id="KW-0808">Transferase</keyword>
<proteinExistence type="predicted"/>
<dbReference type="AlphaFoldDB" id="A0A432H5R6"/>
<dbReference type="PANTHER" id="PTHR44307:SF2">
    <property type="entry name" value="PHOSPHOETHANOLAMINE METHYLTRANSFERASE ISOFORM X1"/>
    <property type="match status" value="1"/>
</dbReference>
<evidence type="ECO:0000256" key="4">
    <source>
        <dbReference type="ARBA" id="ARBA00025707"/>
    </source>
</evidence>
<dbReference type="Gene3D" id="3.40.50.150">
    <property type="entry name" value="Vaccinia Virus protein VP39"/>
    <property type="match status" value="1"/>
</dbReference>
<comment type="caution">
    <text evidence="5">The sequence shown here is derived from an EMBL/GenBank/DDBJ whole genome shotgun (WGS) entry which is preliminary data.</text>
</comment>
<accession>A0A432H5R6</accession>
<evidence type="ECO:0000313" key="6">
    <source>
        <dbReference type="Proteomes" id="UP000288322"/>
    </source>
</evidence>
<organism evidence="5 6">
    <name type="scientific">SAR324 cluster bacterium</name>
    <dbReference type="NCBI Taxonomy" id="2024889"/>
    <lineage>
        <taxon>Bacteria</taxon>
        <taxon>Deltaproteobacteria</taxon>
        <taxon>SAR324 cluster</taxon>
    </lineage>
</organism>
<dbReference type="GO" id="GO:0008168">
    <property type="term" value="F:methyltransferase activity"/>
    <property type="evidence" value="ECO:0007669"/>
    <property type="project" value="UniProtKB-KW"/>
</dbReference>